<evidence type="ECO:0000313" key="6">
    <source>
        <dbReference type="EMBL" id="KAJ8976335.1"/>
    </source>
</evidence>
<name>A0ABQ9JED8_9CUCU</name>
<evidence type="ECO:0000259" key="5">
    <source>
        <dbReference type="Pfam" id="PF24671"/>
    </source>
</evidence>
<dbReference type="PANTHER" id="PTHR35249">
    <property type="entry name" value="DYNEIN REGULATORY COMPLEX SUBUNIT 7"/>
    <property type="match status" value="1"/>
</dbReference>
<dbReference type="Pfam" id="PF24667">
    <property type="entry name" value="MORN_DRC7"/>
    <property type="match status" value="2"/>
</dbReference>
<comment type="subcellular location">
    <subcellularLocation>
        <location evidence="1">Cytoplasm</location>
        <location evidence="1">Cytoskeleton</location>
    </subcellularLocation>
</comment>
<accession>A0ABQ9JED8</accession>
<dbReference type="InterPro" id="IPR056292">
    <property type="entry name" value="DRC7_C"/>
</dbReference>
<dbReference type="Pfam" id="PF24671">
    <property type="entry name" value="DRC7_C"/>
    <property type="match status" value="1"/>
</dbReference>
<feature type="domain" description="Dynein regulatory complex subunit 7 MORN" evidence="4">
    <location>
        <begin position="4"/>
        <end position="51"/>
    </location>
</feature>
<keyword evidence="3" id="KW-0206">Cytoskeleton</keyword>
<protein>
    <submittedName>
        <fullName evidence="6">Uncharacterized protein</fullName>
    </submittedName>
</protein>
<dbReference type="InterPro" id="IPR056291">
    <property type="entry name" value="MORN_DRC7"/>
</dbReference>
<dbReference type="PANTHER" id="PTHR35249:SF2">
    <property type="entry name" value="DYNEIN REGULATORY COMPLEX SUBUNIT 7"/>
    <property type="match status" value="1"/>
</dbReference>
<dbReference type="InterPro" id="IPR033551">
    <property type="entry name" value="DRC7/lobo"/>
</dbReference>
<reference evidence="6" key="1">
    <citation type="journal article" date="2023" name="Insect Mol. Biol.">
        <title>Genome sequencing provides insights into the evolution of gene families encoding plant cell wall-degrading enzymes in longhorned beetles.</title>
        <authorList>
            <person name="Shin N.R."/>
            <person name="Okamura Y."/>
            <person name="Kirsch R."/>
            <person name="Pauchet Y."/>
        </authorList>
    </citation>
    <scope>NUCLEOTIDE SEQUENCE</scope>
    <source>
        <strain evidence="6">MMC_N1</strain>
    </source>
</reference>
<keyword evidence="7" id="KW-1185">Reference proteome</keyword>
<dbReference type="EMBL" id="JAPWTJ010000693">
    <property type="protein sequence ID" value="KAJ8976335.1"/>
    <property type="molecule type" value="Genomic_DNA"/>
</dbReference>
<evidence type="ECO:0000256" key="2">
    <source>
        <dbReference type="ARBA" id="ARBA00022490"/>
    </source>
</evidence>
<evidence type="ECO:0000256" key="1">
    <source>
        <dbReference type="ARBA" id="ARBA00004245"/>
    </source>
</evidence>
<sequence length="267" mass="31410">MELEHIYYSNKDAIENERTIFFNHNARYDALSKIEVTPNRITEYYEKREDRGQVRQKIQEGKIVQKFSRNEELPANKDIAVREFAIADRQIHLKYHYAKSSVTASTRTFIKPPLAEMGDDMVFKPELTYGYQAEIEQLKAEEIAFNCIRDSETLITDFLMLRAHEMAFPKLDVSLFNREQNMEYRLGMLEKEREGKNTEGEGGRRKIDYLAPYLARLVNVTQLKYRQALDIKKRCLTDFKKMMVDRANHLQKKFEQVSSQIEASNSA</sequence>
<evidence type="ECO:0000259" key="4">
    <source>
        <dbReference type="Pfam" id="PF24667"/>
    </source>
</evidence>
<feature type="domain" description="Dynein regulatory complex subunit 7 C-terminal" evidence="5">
    <location>
        <begin position="222"/>
        <end position="264"/>
    </location>
</feature>
<organism evidence="6 7">
    <name type="scientific">Molorchus minor</name>
    <dbReference type="NCBI Taxonomy" id="1323400"/>
    <lineage>
        <taxon>Eukaryota</taxon>
        <taxon>Metazoa</taxon>
        <taxon>Ecdysozoa</taxon>
        <taxon>Arthropoda</taxon>
        <taxon>Hexapoda</taxon>
        <taxon>Insecta</taxon>
        <taxon>Pterygota</taxon>
        <taxon>Neoptera</taxon>
        <taxon>Endopterygota</taxon>
        <taxon>Coleoptera</taxon>
        <taxon>Polyphaga</taxon>
        <taxon>Cucujiformia</taxon>
        <taxon>Chrysomeloidea</taxon>
        <taxon>Cerambycidae</taxon>
        <taxon>Lamiinae</taxon>
        <taxon>Monochamini</taxon>
        <taxon>Molorchus</taxon>
    </lineage>
</organism>
<evidence type="ECO:0000256" key="3">
    <source>
        <dbReference type="ARBA" id="ARBA00023212"/>
    </source>
</evidence>
<evidence type="ECO:0000313" key="7">
    <source>
        <dbReference type="Proteomes" id="UP001162164"/>
    </source>
</evidence>
<proteinExistence type="predicted"/>
<keyword evidence="2" id="KW-0963">Cytoplasm</keyword>
<gene>
    <name evidence="6" type="ORF">NQ317_000040</name>
</gene>
<feature type="domain" description="Dynein regulatory complex subunit 7 MORN" evidence="4">
    <location>
        <begin position="61"/>
        <end position="174"/>
    </location>
</feature>
<comment type="caution">
    <text evidence="6">The sequence shown here is derived from an EMBL/GenBank/DDBJ whole genome shotgun (WGS) entry which is preliminary data.</text>
</comment>
<dbReference type="Proteomes" id="UP001162164">
    <property type="component" value="Unassembled WGS sequence"/>
</dbReference>